<comment type="caution">
    <text evidence="4">The sequence shown here is derived from an EMBL/GenBank/DDBJ whole genome shotgun (WGS) entry which is preliminary data.</text>
</comment>
<dbReference type="EMBL" id="JBHSFP010000015">
    <property type="protein sequence ID" value="MFC4533350.1"/>
    <property type="molecule type" value="Genomic_DNA"/>
</dbReference>
<evidence type="ECO:0000313" key="5">
    <source>
        <dbReference type="Proteomes" id="UP001596004"/>
    </source>
</evidence>
<dbReference type="SUPFAM" id="SSF51905">
    <property type="entry name" value="FAD/NAD(P)-binding domain"/>
    <property type="match status" value="1"/>
</dbReference>
<dbReference type="RefSeq" id="WP_380842739.1">
    <property type="nucleotide sequence ID" value="NZ_JBHSFP010000015.1"/>
</dbReference>
<evidence type="ECO:0000259" key="3">
    <source>
        <dbReference type="Pfam" id="PF01494"/>
    </source>
</evidence>
<evidence type="ECO:0000256" key="2">
    <source>
        <dbReference type="ARBA" id="ARBA00023033"/>
    </source>
</evidence>
<evidence type="ECO:0000256" key="1">
    <source>
        <dbReference type="ARBA" id="ARBA00023002"/>
    </source>
</evidence>
<dbReference type="InterPro" id="IPR050493">
    <property type="entry name" value="FAD-dep_Monooxygenase_BioMet"/>
</dbReference>
<dbReference type="InterPro" id="IPR036188">
    <property type="entry name" value="FAD/NAD-bd_sf"/>
</dbReference>
<keyword evidence="2 4" id="KW-0503">Monooxygenase</keyword>
<organism evidence="4 5">
    <name type="scientific">Sphaerisporangium dianthi</name>
    <dbReference type="NCBI Taxonomy" id="1436120"/>
    <lineage>
        <taxon>Bacteria</taxon>
        <taxon>Bacillati</taxon>
        <taxon>Actinomycetota</taxon>
        <taxon>Actinomycetes</taxon>
        <taxon>Streptosporangiales</taxon>
        <taxon>Streptosporangiaceae</taxon>
        <taxon>Sphaerisporangium</taxon>
    </lineage>
</organism>
<name>A0ABV9CKG3_9ACTN</name>
<dbReference type="PANTHER" id="PTHR13789">
    <property type="entry name" value="MONOOXYGENASE"/>
    <property type="match status" value="1"/>
</dbReference>
<dbReference type="PANTHER" id="PTHR13789:SF268">
    <property type="entry name" value="5-METHYLPHENAZINE-1-CARBOXYLATE 1-MONOOXYGENASE"/>
    <property type="match status" value="1"/>
</dbReference>
<evidence type="ECO:0000313" key="4">
    <source>
        <dbReference type="EMBL" id="MFC4533350.1"/>
    </source>
</evidence>
<dbReference type="Pfam" id="PF01494">
    <property type="entry name" value="FAD_binding_3"/>
    <property type="match status" value="1"/>
</dbReference>
<dbReference type="GO" id="GO:0004497">
    <property type="term" value="F:monooxygenase activity"/>
    <property type="evidence" value="ECO:0007669"/>
    <property type="project" value="UniProtKB-KW"/>
</dbReference>
<protein>
    <submittedName>
        <fullName evidence="4">FAD-dependent monooxygenase</fullName>
    </submittedName>
</protein>
<sequence>MPAERFARWFEGWRVGGVLLTDLFAGADSCVEYPMLDREPLPRWTRGPVTLLGDAAHAMQPMGSNATTQAVIDGRALAYCLATAPDPLTGLAEYERHRRPVTSRVQLASRSKGPEIVIDMVAARAPNGFADVEDVVPERVLRAISAGYAALAEFDVGGVNTRSPYDVRRARLMRAESAVRG</sequence>
<feature type="domain" description="FAD-binding" evidence="3">
    <location>
        <begin position="43"/>
        <end position="105"/>
    </location>
</feature>
<proteinExistence type="predicted"/>
<dbReference type="InterPro" id="IPR002938">
    <property type="entry name" value="FAD-bd"/>
</dbReference>
<accession>A0ABV9CKG3</accession>
<dbReference type="Gene3D" id="3.50.50.60">
    <property type="entry name" value="FAD/NAD(P)-binding domain"/>
    <property type="match status" value="1"/>
</dbReference>
<reference evidence="5" key="1">
    <citation type="journal article" date="2019" name="Int. J. Syst. Evol. Microbiol.">
        <title>The Global Catalogue of Microorganisms (GCM) 10K type strain sequencing project: providing services to taxonomists for standard genome sequencing and annotation.</title>
        <authorList>
            <consortium name="The Broad Institute Genomics Platform"/>
            <consortium name="The Broad Institute Genome Sequencing Center for Infectious Disease"/>
            <person name="Wu L."/>
            <person name="Ma J."/>
        </authorList>
    </citation>
    <scope>NUCLEOTIDE SEQUENCE [LARGE SCALE GENOMIC DNA]</scope>
    <source>
        <strain evidence="5">CGMCC 4.7132</strain>
    </source>
</reference>
<keyword evidence="5" id="KW-1185">Reference proteome</keyword>
<gene>
    <name evidence="4" type="ORF">ACFO60_21460</name>
</gene>
<dbReference type="Proteomes" id="UP001596004">
    <property type="component" value="Unassembled WGS sequence"/>
</dbReference>
<keyword evidence="1" id="KW-0560">Oxidoreductase</keyword>